<feature type="transmembrane region" description="Helical" evidence="2">
    <location>
        <begin position="145"/>
        <end position="173"/>
    </location>
</feature>
<dbReference type="InterPro" id="IPR045782">
    <property type="entry name" value="TrbL_3"/>
</dbReference>
<keyword evidence="2" id="KW-0472">Membrane</keyword>
<evidence type="ECO:0008006" key="6">
    <source>
        <dbReference type="Google" id="ProtNLM"/>
    </source>
</evidence>
<reference evidence="3" key="1">
    <citation type="journal article" date="2014" name="Int. J. Syst. Evol. Microbiol.">
        <title>Complete genome sequence of Corynebacterium casei LMG S-19264T (=DSM 44701T), isolated from a smear-ripened cheese.</title>
        <authorList>
            <consortium name="US DOE Joint Genome Institute (JGI-PGF)"/>
            <person name="Walter F."/>
            <person name="Albersmeier A."/>
            <person name="Kalinowski J."/>
            <person name="Ruckert C."/>
        </authorList>
    </citation>
    <scope>NUCLEOTIDE SEQUENCE</scope>
    <source>
        <strain evidence="3">JCM 16108</strain>
    </source>
</reference>
<keyword evidence="2" id="KW-0812">Transmembrane</keyword>
<evidence type="ECO:0000313" key="5">
    <source>
        <dbReference type="Proteomes" id="UP000614609"/>
    </source>
</evidence>
<feature type="compositionally biased region" description="Basic and acidic residues" evidence="1">
    <location>
        <begin position="365"/>
        <end position="396"/>
    </location>
</feature>
<evidence type="ECO:0000313" key="3">
    <source>
        <dbReference type="EMBL" id="GGM66542.1"/>
    </source>
</evidence>
<dbReference type="OrthoDB" id="270253at2157"/>
<dbReference type="RefSeq" id="WP_188871648.1">
    <property type="nucleotide sequence ID" value="NZ_BMOO01000003.1"/>
</dbReference>
<reference evidence="4" key="3">
    <citation type="submission" date="2021-03" db="EMBL/GenBank/DDBJ databases">
        <title>Genomic Encyclopedia of Type Strains, Phase IV (KMG-IV): sequencing the most valuable type-strain genomes for metagenomic binning, comparative biology and taxonomic classification.</title>
        <authorList>
            <person name="Goeker M."/>
        </authorList>
    </citation>
    <scope>NUCLEOTIDE SEQUENCE</scope>
    <source>
        <strain evidence="4">DSM 22443</strain>
    </source>
</reference>
<dbReference type="Pfam" id="PF19590">
    <property type="entry name" value="TrbL_3"/>
    <property type="match status" value="1"/>
</dbReference>
<keyword evidence="2" id="KW-1133">Transmembrane helix</keyword>
<protein>
    <recommendedName>
        <fullName evidence="6">Type IV secretion system protein TrbL</fullName>
    </recommendedName>
</protein>
<dbReference type="AlphaFoldDB" id="A0A830FZG1"/>
<feature type="transmembrane region" description="Helical" evidence="2">
    <location>
        <begin position="105"/>
        <end position="125"/>
    </location>
</feature>
<evidence type="ECO:0000313" key="4">
    <source>
        <dbReference type="EMBL" id="MBP1953274.1"/>
    </source>
</evidence>
<organism evidence="3 5">
    <name type="scientific">Halarchaeum rubridurum</name>
    <dbReference type="NCBI Taxonomy" id="489911"/>
    <lineage>
        <taxon>Archaea</taxon>
        <taxon>Methanobacteriati</taxon>
        <taxon>Methanobacteriota</taxon>
        <taxon>Stenosarchaea group</taxon>
        <taxon>Halobacteria</taxon>
        <taxon>Halobacteriales</taxon>
        <taxon>Halobacteriaceae</taxon>
    </lineage>
</organism>
<feature type="transmembrane region" description="Helical" evidence="2">
    <location>
        <begin position="243"/>
        <end position="268"/>
    </location>
</feature>
<proteinExistence type="predicted"/>
<feature type="transmembrane region" description="Helical" evidence="2">
    <location>
        <begin position="214"/>
        <end position="231"/>
    </location>
</feature>
<sequence length="408" mass="44890">MSSFWDAFVDAALELLRVFFAPVGALVETYGNAIVGLVVSTPYPDQVFGPPTNGAWPNVYDYYWATVVPLALALYGVMVGLVIFLESTSHLFGSYHRAKLKRRAFTGLLGVLSWWWMAAFSLRLLDALAGFIVPDLSEIALLESASLATLGVLGLVLTQSVDLVLFVVLVLLYTMRQVGLYLFVLLMPLLIVFWIPGVGPFVLVSRFMTRLAGFYVPLLFMTVPVALLLRLGELLGTSLDPSLDAIGVWLLGLVIPFAAVLSPLVLFWQAGAFFVLVERMGRSVSAERARGRFEHVQSTAGTVAHSGRNFSRGVRGEPAITRDNQQLLDASRSAAHRAGTRVTNARTTLQSVFRTEESANATEASEAKRPVSDRSTEFDALRDRGARNAPSKRDRRDDDDDDTPRYIQ</sequence>
<evidence type="ECO:0000256" key="1">
    <source>
        <dbReference type="SAM" id="MobiDB-lite"/>
    </source>
</evidence>
<feature type="region of interest" description="Disordered" evidence="1">
    <location>
        <begin position="354"/>
        <end position="408"/>
    </location>
</feature>
<feature type="transmembrane region" description="Helical" evidence="2">
    <location>
        <begin position="180"/>
        <end position="202"/>
    </location>
</feature>
<name>A0A830FZG1_9EURY</name>
<keyword evidence="5" id="KW-1185">Reference proteome</keyword>
<accession>A0A830FZG1</accession>
<dbReference type="Proteomes" id="UP000614609">
    <property type="component" value="Unassembled WGS sequence"/>
</dbReference>
<evidence type="ECO:0000256" key="2">
    <source>
        <dbReference type="SAM" id="Phobius"/>
    </source>
</evidence>
<comment type="caution">
    <text evidence="3">The sequence shown here is derived from an EMBL/GenBank/DDBJ whole genome shotgun (WGS) entry which is preliminary data.</text>
</comment>
<feature type="transmembrane region" description="Helical" evidence="2">
    <location>
        <begin position="62"/>
        <end position="85"/>
    </location>
</feature>
<dbReference type="Proteomes" id="UP000765891">
    <property type="component" value="Unassembled WGS sequence"/>
</dbReference>
<dbReference type="EMBL" id="BMOO01000003">
    <property type="protein sequence ID" value="GGM66542.1"/>
    <property type="molecule type" value="Genomic_DNA"/>
</dbReference>
<dbReference type="EMBL" id="JAGGKO010000001">
    <property type="protein sequence ID" value="MBP1953274.1"/>
    <property type="molecule type" value="Genomic_DNA"/>
</dbReference>
<gene>
    <name evidence="3" type="ORF">GCM10009017_15800</name>
    <name evidence="4" type="ORF">J2752_000155</name>
</gene>
<reference evidence="3" key="2">
    <citation type="submission" date="2020-09" db="EMBL/GenBank/DDBJ databases">
        <authorList>
            <person name="Sun Q."/>
            <person name="Ohkuma M."/>
        </authorList>
    </citation>
    <scope>NUCLEOTIDE SEQUENCE</scope>
    <source>
        <strain evidence="3">JCM 16108</strain>
    </source>
</reference>